<dbReference type="KEGG" id="fiy:BN1229_v1_1543"/>
<dbReference type="Proteomes" id="UP000033187">
    <property type="component" value="Chromosome 1"/>
</dbReference>
<protein>
    <submittedName>
        <fullName evidence="1">Uncharacterized protein</fullName>
    </submittedName>
</protein>
<dbReference type="AlphaFoldDB" id="A0A0D6JEQ0"/>
<dbReference type="EMBL" id="LN829119">
    <property type="protein sequence ID" value="CPR18069.1"/>
    <property type="molecule type" value="Genomic_DNA"/>
</dbReference>
<evidence type="ECO:0000313" key="1">
    <source>
        <dbReference type="EMBL" id="CPR18069.1"/>
    </source>
</evidence>
<accession>A0A0D6JEQ0</accession>
<sequence>MNSLANFLTNFIGAGLGLPTGYQDEAPSCRNNPYSYCDLRAEFITCGTRCMFAVVVAQLSVSKVAWEEALGECDTGQRWVQGNQWRLCYSC</sequence>
<proteinExistence type="predicted"/>
<organism evidence="1 2">
    <name type="scientific">Candidatus Filomicrobium marinum</name>
    <dbReference type="NCBI Taxonomy" id="1608628"/>
    <lineage>
        <taxon>Bacteria</taxon>
        <taxon>Pseudomonadati</taxon>
        <taxon>Pseudomonadota</taxon>
        <taxon>Alphaproteobacteria</taxon>
        <taxon>Hyphomicrobiales</taxon>
        <taxon>Hyphomicrobiaceae</taxon>
        <taxon>Filomicrobium</taxon>
    </lineage>
</organism>
<keyword evidence="2" id="KW-1185">Reference proteome</keyword>
<reference evidence="2" key="1">
    <citation type="submission" date="2015-02" db="EMBL/GenBank/DDBJ databases">
        <authorList>
            <person name="Chooi Y.-H."/>
        </authorList>
    </citation>
    <scope>NUCLEOTIDE SEQUENCE [LARGE SCALE GENOMIC DNA]</scope>
    <source>
        <strain evidence="2">strain Y</strain>
    </source>
</reference>
<dbReference type="KEGG" id="fil:BN1229_v1_1541"/>
<gene>
    <name evidence="1" type="ORF">YBN1229_v1_1543</name>
</gene>
<evidence type="ECO:0000313" key="2">
    <source>
        <dbReference type="Proteomes" id="UP000033187"/>
    </source>
</evidence>
<name>A0A0D6JEQ0_9HYPH</name>